<organism evidence="2 3">
    <name type="scientific">Adiantum capillus-veneris</name>
    <name type="common">Maidenhair fern</name>
    <dbReference type="NCBI Taxonomy" id="13818"/>
    <lineage>
        <taxon>Eukaryota</taxon>
        <taxon>Viridiplantae</taxon>
        <taxon>Streptophyta</taxon>
        <taxon>Embryophyta</taxon>
        <taxon>Tracheophyta</taxon>
        <taxon>Polypodiopsida</taxon>
        <taxon>Polypodiidae</taxon>
        <taxon>Polypodiales</taxon>
        <taxon>Pteridineae</taxon>
        <taxon>Pteridaceae</taxon>
        <taxon>Vittarioideae</taxon>
        <taxon>Adiantum</taxon>
    </lineage>
</organism>
<feature type="transmembrane region" description="Helical" evidence="1">
    <location>
        <begin position="93"/>
        <end position="111"/>
    </location>
</feature>
<dbReference type="PANTHER" id="PTHR12242">
    <property type="entry name" value="OS02G0130600 PROTEIN-RELATED"/>
    <property type="match status" value="1"/>
</dbReference>
<accession>A0A9D4UCI6</accession>
<dbReference type="Proteomes" id="UP000886520">
    <property type="component" value="Chromosome 19"/>
</dbReference>
<evidence type="ECO:0000313" key="2">
    <source>
        <dbReference type="EMBL" id="KAI5065503.1"/>
    </source>
</evidence>
<feature type="transmembrane region" description="Helical" evidence="1">
    <location>
        <begin position="174"/>
        <end position="198"/>
    </location>
</feature>
<sequence>MAIMEGLVSLLLCSVIIVVCAVAAIVLIVVKEGSSHTSTVYTDNLWKPSCSSLHPFWLLAFRFLAFLYSSTILITDVIVSGFSIFYFYTQWSFVLLITYFGVATVVSAIAASRSRLSGSHFAKAESTVGLIKGLYSGGGDVESKNAIATLQMYWETVFADDEELATYWGFLMQIIFQTLAGAAVLTDAVYWLGLFPFMKDLPRSYDFLEINLHGMNAVFVLVDIMLNRMSFPWFRGAYFTLWTVVYVLFQWSVHALGVQWWPYPFLDPTQKYGPIWYLVLCGAHVVSYGLMWGIASMKHRIISCFCK</sequence>
<keyword evidence="1" id="KW-1133">Transmembrane helix</keyword>
<dbReference type="AlphaFoldDB" id="A0A9D4UCI6"/>
<dbReference type="OrthoDB" id="419711at2759"/>
<reference evidence="2" key="1">
    <citation type="submission" date="2021-01" db="EMBL/GenBank/DDBJ databases">
        <title>Adiantum capillus-veneris genome.</title>
        <authorList>
            <person name="Fang Y."/>
            <person name="Liao Q."/>
        </authorList>
    </citation>
    <scope>NUCLEOTIDE SEQUENCE</scope>
    <source>
        <strain evidence="2">H3</strain>
        <tissue evidence="2">Leaf</tissue>
    </source>
</reference>
<keyword evidence="3" id="KW-1185">Reference proteome</keyword>
<evidence type="ECO:0008006" key="4">
    <source>
        <dbReference type="Google" id="ProtNLM"/>
    </source>
</evidence>
<feature type="transmembrane region" description="Helical" evidence="1">
    <location>
        <begin position="63"/>
        <end position="87"/>
    </location>
</feature>
<protein>
    <recommendedName>
        <fullName evidence="4">Transmembrane protein</fullName>
    </recommendedName>
</protein>
<proteinExistence type="predicted"/>
<name>A0A9D4UCI6_ADICA</name>
<dbReference type="PANTHER" id="PTHR12242:SF22">
    <property type="entry name" value="OS02G0130600 PROTEIN"/>
    <property type="match status" value="1"/>
</dbReference>
<evidence type="ECO:0000256" key="1">
    <source>
        <dbReference type="SAM" id="Phobius"/>
    </source>
</evidence>
<feature type="transmembrane region" description="Helical" evidence="1">
    <location>
        <begin position="275"/>
        <end position="295"/>
    </location>
</feature>
<gene>
    <name evidence="2" type="ORF">GOP47_0020198</name>
</gene>
<feature type="transmembrane region" description="Helical" evidence="1">
    <location>
        <begin position="6"/>
        <end position="30"/>
    </location>
</feature>
<comment type="caution">
    <text evidence="2">The sequence shown here is derived from an EMBL/GenBank/DDBJ whole genome shotgun (WGS) entry which is preliminary data.</text>
</comment>
<feature type="transmembrane region" description="Helical" evidence="1">
    <location>
        <begin position="238"/>
        <end position="263"/>
    </location>
</feature>
<keyword evidence="1" id="KW-0472">Membrane</keyword>
<dbReference type="EMBL" id="JABFUD020000019">
    <property type="protein sequence ID" value="KAI5065503.1"/>
    <property type="molecule type" value="Genomic_DNA"/>
</dbReference>
<dbReference type="GO" id="GO:0016020">
    <property type="term" value="C:membrane"/>
    <property type="evidence" value="ECO:0007669"/>
    <property type="project" value="TreeGrafter"/>
</dbReference>
<keyword evidence="1" id="KW-0812">Transmembrane</keyword>
<evidence type="ECO:0000313" key="3">
    <source>
        <dbReference type="Proteomes" id="UP000886520"/>
    </source>
</evidence>